<dbReference type="AlphaFoldDB" id="A0A1J1LF03"/>
<evidence type="ECO:0000256" key="1">
    <source>
        <dbReference type="SAM" id="Phobius"/>
    </source>
</evidence>
<evidence type="ECO:0000313" key="3">
    <source>
        <dbReference type="Proteomes" id="UP000184315"/>
    </source>
</evidence>
<gene>
    <name evidence="2" type="ORF">PL9214290750</name>
</gene>
<evidence type="ECO:0000313" key="2">
    <source>
        <dbReference type="EMBL" id="CUR31159.1"/>
    </source>
</evidence>
<feature type="transmembrane region" description="Helical" evidence="1">
    <location>
        <begin position="20"/>
        <end position="39"/>
    </location>
</feature>
<reference evidence="3" key="1">
    <citation type="submission" date="2015-10" db="EMBL/GenBank/DDBJ databases">
        <authorList>
            <person name="Regsiter A."/>
            <person name="william w."/>
        </authorList>
    </citation>
    <scope>NUCLEOTIDE SEQUENCE [LARGE SCALE GENOMIC DNA]</scope>
</reference>
<name>A0A1J1LF03_9CYAN</name>
<organism evidence="2 3">
    <name type="scientific">Planktothrix tepida PCC 9214</name>
    <dbReference type="NCBI Taxonomy" id="671072"/>
    <lineage>
        <taxon>Bacteria</taxon>
        <taxon>Bacillati</taxon>
        <taxon>Cyanobacteriota</taxon>
        <taxon>Cyanophyceae</taxon>
        <taxon>Oscillatoriophycideae</taxon>
        <taxon>Oscillatoriales</taxon>
        <taxon>Microcoleaceae</taxon>
        <taxon>Planktothrix</taxon>
    </lineage>
</organism>
<dbReference type="Proteomes" id="UP000184315">
    <property type="component" value="Unassembled WGS sequence"/>
</dbReference>
<proteinExistence type="predicted"/>
<keyword evidence="1" id="KW-0812">Transmembrane</keyword>
<keyword evidence="1" id="KW-0472">Membrane</keyword>
<dbReference type="STRING" id="671072.PL9214290750"/>
<sequence>MGKHLDSGRSFSQILDIALLLGYLINYTLNLVFSLGVELEKLVLEEDKKAKIVGWDTAR</sequence>
<accession>A0A1J1LF03</accession>
<dbReference type="EMBL" id="CZDF01000132">
    <property type="protein sequence ID" value="CUR31159.1"/>
    <property type="molecule type" value="Genomic_DNA"/>
</dbReference>
<keyword evidence="3" id="KW-1185">Reference proteome</keyword>
<keyword evidence="1" id="KW-1133">Transmembrane helix</keyword>
<protein>
    <submittedName>
        <fullName evidence="2">Uncharacterized protein</fullName>
    </submittedName>
</protein>